<accession>A0A1B6DB64</accession>
<protein>
    <submittedName>
        <fullName evidence="1">Uncharacterized protein</fullName>
    </submittedName>
</protein>
<reference evidence="1" key="1">
    <citation type="submission" date="2015-12" db="EMBL/GenBank/DDBJ databases">
        <title>De novo transcriptome assembly of four potential Pierce s Disease insect vectors from Arizona vineyards.</title>
        <authorList>
            <person name="Tassone E.E."/>
        </authorList>
    </citation>
    <scope>NUCLEOTIDE SEQUENCE</scope>
</reference>
<gene>
    <name evidence="1" type="ORF">g.33549</name>
</gene>
<dbReference type="EMBL" id="GEDC01014390">
    <property type="protein sequence ID" value="JAS22908.1"/>
    <property type="molecule type" value="Transcribed_RNA"/>
</dbReference>
<organism evidence="1">
    <name type="scientific">Clastoptera arizonana</name>
    <name type="common">Arizona spittle bug</name>
    <dbReference type="NCBI Taxonomy" id="38151"/>
    <lineage>
        <taxon>Eukaryota</taxon>
        <taxon>Metazoa</taxon>
        <taxon>Ecdysozoa</taxon>
        <taxon>Arthropoda</taxon>
        <taxon>Hexapoda</taxon>
        <taxon>Insecta</taxon>
        <taxon>Pterygota</taxon>
        <taxon>Neoptera</taxon>
        <taxon>Paraneoptera</taxon>
        <taxon>Hemiptera</taxon>
        <taxon>Auchenorrhyncha</taxon>
        <taxon>Cercopoidea</taxon>
        <taxon>Clastopteridae</taxon>
        <taxon>Clastoptera</taxon>
    </lineage>
</organism>
<sequence>DDDDDDDDDDYDDDDVILLSDDSLAHEEIAEPTISTSKRTLEVNSTLYSKNNTSIPKANNLSNIVGQTNLSETSVDWDENDSPDVKKLRTEVESEPTMLYELSNQSISNSKNVSKFVETINPHEMYVNNEEENSAGLNKLIMEQECGENGKEEEERLMLKDFVDIVI</sequence>
<proteinExistence type="predicted"/>
<dbReference type="AlphaFoldDB" id="A0A1B6DB64"/>
<name>A0A1B6DB64_9HEMI</name>
<evidence type="ECO:0000313" key="1">
    <source>
        <dbReference type="EMBL" id="JAS22908.1"/>
    </source>
</evidence>
<feature type="non-terminal residue" evidence="1">
    <location>
        <position position="1"/>
    </location>
</feature>